<sequence>MYKVAPSLMVTDLSRVGEDIKELDNAGVEQYHIDIMDGHFVPNFTLGPDFVKKINELTNTPLDLHLMIENPENFIDMFYEAGADMISIHAEATNNLEGTLQKIQKLGMKAGVAINPATPLSVLDYIYPVIDYVLVMTVNPGFAGQKFIPAMYQKIADLRQIIDSKGMNIDIEVDGNLGAQTIPGCVNNGAEWFVGGTSSVYQKDHSLTKNVAAVRQLLI</sequence>
<proteinExistence type="inferred from homology"/>
<evidence type="ECO:0000313" key="16">
    <source>
        <dbReference type="Proteomes" id="UP000076882"/>
    </source>
</evidence>
<dbReference type="InterPro" id="IPR026019">
    <property type="entry name" value="Ribul_P_3_epim"/>
</dbReference>
<dbReference type="NCBIfam" id="NF004076">
    <property type="entry name" value="PRK05581.1-4"/>
    <property type="match status" value="1"/>
</dbReference>
<dbReference type="GO" id="GO:0046872">
    <property type="term" value="F:metal ion binding"/>
    <property type="evidence" value="ECO:0007669"/>
    <property type="project" value="UniProtKB-UniRule"/>
</dbReference>
<name>A0A162EN52_LACPN</name>
<evidence type="ECO:0000256" key="6">
    <source>
        <dbReference type="ARBA" id="ARBA00009541"/>
    </source>
</evidence>
<dbReference type="GO" id="GO:0019323">
    <property type="term" value="P:pentose catabolic process"/>
    <property type="evidence" value="ECO:0007669"/>
    <property type="project" value="UniProtKB-UniRule"/>
</dbReference>
<evidence type="ECO:0000256" key="5">
    <source>
        <dbReference type="ARBA" id="ARBA00001954"/>
    </source>
</evidence>
<dbReference type="InterPro" id="IPR000056">
    <property type="entry name" value="Ribul_P_3_epim-like"/>
</dbReference>
<dbReference type="PATRIC" id="fig|1590.201.peg.2516"/>
<feature type="binding site" evidence="10 13">
    <location>
        <position position="32"/>
    </location>
    <ligand>
        <name>a divalent metal cation</name>
        <dbReference type="ChEBI" id="CHEBI:60240"/>
    </ligand>
</feature>
<dbReference type="GO" id="GO:0006098">
    <property type="term" value="P:pentose-phosphate shunt"/>
    <property type="evidence" value="ECO:0007669"/>
    <property type="project" value="UniProtKB-UniRule"/>
</dbReference>
<dbReference type="PROSITE" id="PS01086">
    <property type="entry name" value="RIBUL_P_3_EPIMER_2"/>
    <property type="match status" value="1"/>
</dbReference>
<evidence type="ECO:0000256" key="9">
    <source>
        <dbReference type="ARBA" id="ARBA00023235"/>
    </source>
</evidence>
<dbReference type="NCBIfam" id="TIGR01163">
    <property type="entry name" value="rpe"/>
    <property type="match status" value="1"/>
</dbReference>
<comment type="catalytic activity">
    <reaction evidence="1 10 11">
        <text>D-ribulose 5-phosphate = D-xylulose 5-phosphate</text>
        <dbReference type="Rhea" id="RHEA:13677"/>
        <dbReference type="ChEBI" id="CHEBI:57737"/>
        <dbReference type="ChEBI" id="CHEBI:58121"/>
        <dbReference type="EC" id="5.1.3.1"/>
    </reaction>
</comment>
<comment type="similarity">
    <text evidence="6 10 11">Belongs to the ribulose-phosphate 3-epimerase family.</text>
</comment>
<keyword evidence="13" id="KW-0862">Zinc</keyword>
<dbReference type="GO" id="GO:0004750">
    <property type="term" value="F:D-ribulose-phosphate 3-epimerase activity"/>
    <property type="evidence" value="ECO:0007669"/>
    <property type="project" value="UniProtKB-UniRule"/>
</dbReference>
<comment type="cofactor">
    <cofactor evidence="5">
        <name>Fe(2+)</name>
        <dbReference type="ChEBI" id="CHEBI:29033"/>
    </cofactor>
</comment>
<feature type="binding site" evidence="10 14">
    <location>
        <position position="65"/>
    </location>
    <ligand>
        <name>substrate</name>
    </ligand>
</feature>
<comment type="caution">
    <text evidence="15">The sequence shown here is derived from an EMBL/GenBank/DDBJ whole genome shotgun (WGS) entry which is preliminary data.</text>
</comment>
<feature type="active site" description="Proton donor" evidence="10 12">
    <location>
        <position position="174"/>
    </location>
</feature>
<evidence type="ECO:0000256" key="11">
    <source>
        <dbReference type="PIRNR" id="PIRNR001461"/>
    </source>
</evidence>
<comment type="cofactor">
    <cofactor evidence="3">
        <name>Co(2+)</name>
        <dbReference type="ChEBI" id="CHEBI:48828"/>
    </cofactor>
</comment>
<comment type="pathway">
    <text evidence="10">Carbohydrate degradation.</text>
</comment>
<evidence type="ECO:0000256" key="7">
    <source>
        <dbReference type="ARBA" id="ARBA00013188"/>
    </source>
</evidence>
<comment type="cofactor">
    <cofactor evidence="4">
        <name>Zn(2+)</name>
        <dbReference type="ChEBI" id="CHEBI:29105"/>
    </cofactor>
</comment>
<gene>
    <name evidence="10" type="primary">rpe</name>
    <name evidence="15" type="ORF">Lp19_2605</name>
</gene>
<dbReference type="PANTHER" id="PTHR11749">
    <property type="entry name" value="RIBULOSE-5-PHOSPHATE-3-EPIMERASE"/>
    <property type="match status" value="1"/>
</dbReference>
<dbReference type="FunFam" id="3.20.20.70:FF:000004">
    <property type="entry name" value="Ribulose-phosphate 3-epimerase"/>
    <property type="match status" value="1"/>
</dbReference>
<evidence type="ECO:0000256" key="10">
    <source>
        <dbReference type="HAMAP-Rule" id="MF_02227"/>
    </source>
</evidence>
<dbReference type="InterPro" id="IPR011060">
    <property type="entry name" value="RibuloseP-bd_barrel"/>
</dbReference>
<evidence type="ECO:0000256" key="13">
    <source>
        <dbReference type="PIRSR" id="PIRSR001461-2"/>
    </source>
</evidence>
<keyword evidence="8 10" id="KW-0479">Metal-binding</keyword>
<evidence type="ECO:0000256" key="4">
    <source>
        <dbReference type="ARBA" id="ARBA00001947"/>
    </source>
</evidence>
<feature type="active site" description="Proton acceptor" evidence="10 12">
    <location>
        <position position="34"/>
    </location>
</feature>
<keyword evidence="9 10" id="KW-0413">Isomerase</keyword>
<keyword evidence="13" id="KW-0464">Manganese</keyword>
<keyword evidence="13" id="KW-0170">Cobalt</keyword>
<feature type="binding site" evidence="10 14">
    <location>
        <position position="7"/>
    </location>
    <ligand>
        <name>substrate</name>
    </ligand>
</feature>
<reference evidence="15 16" key="1">
    <citation type="submission" date="2016-03" db="EMBL/GenBank/DDBJ databases">
        <title>Comparative genomics of 54 Lactobacillus plantarum strains reveals genomic uncoupling from niche constraints.</title>
        <authorList>
            <person name="Martino M.E."/>
        </authorList>
    </citation>
    <scope>NUCLEOTIDE SEQUENCE [LARGE SCALE GENOMIC DNA]</scope>
    <source>
        <strain evidence="15 16">19.1</strain>
    </source>
</reference>
<comment type="function">
    <text evidence="10">Catalyzes the reversible epimerization of D-ribulose 5-phosphate to D-xylulose 5-phosphate.</text>
</comment>
<dbReference type="HAMAP" id="MF_02227">
    <property type="entry name" value="RPE"/>
    <property type="match status" value="1"/>
</dbReference>
<dbReference type="EC" id="5.1.3.1" evidence="7 10"/>
<evidence type="ECO:0000256" key="12">
    <source>
        <dbReference type="PIRSR" id="PIRSR001461-1"/>
    </source>
</evidence>
<dbReference type="SUPFAM" id="SSF51366">
    <property type="entry name" value="Ribulose-phoshate binding barrel"/>
    <property type="match status" value="1"/>
</dbReference>
<dbReference type="GO" id="GO:0005737">
    <property type="term" value="C:cytoplasm"/>
    <property type="evidence" value="ECO:0007669"/>
    <property type="project" value="UniProtKB-ARBA"/>
</dbReference>
<organism evidence="15 16">
    <name type="scientific">Lactiplantibacillus plantarum</name>
    <name type="common">Lactobacillus plantarum</name>
    <dbReference type="NCBI Taxonomy" id="1590"/>
    <lineage>
        <taxon>Bacteria</taxon>
        <taxon>Bacillati</taxon>
        <taxon>Bacillota</taxon>
        <taxon>Bacilli</taxon>
        <taxon>Lactobacillales</taxon>
        <taxon>Lactobacillaceae</taxon>
        <taxon>Lactiplantibacillus</taxon>
    </lineage>
</organism>
<feature type="binding site" evidence="10 13">
    <location>
        <position position="34"/>
    </location>
    <ligand>
        <name>a divalent metal cation</name>
        <dbReference type="ChEBI" id="CHEBI:60240"/>
    </ligand>
</feature>
<accession>A0A162EN52</accession>
<feature type="binding site" evidence="10 13">
    <location>
        <position position="65"/>
    </location>
    <ligand>
        <name>a divalent metal cation</name>
        <dbReference type="ChEBI" id="CHEBI:60240"/>
    </ligand>
</feature>
<dbReference type="Gene3D" id="3.20.20.70">
    <property type="entry name" value="Aldolase class I"/>
    <property type="match status" value="1"/>
</dbReference>
<evidence type="ECO:0000256" key="2">
    <source>
        <dbReference type="ARBA" id="ARBA00001936"/>
    </source>
</evidence>
<comment type="cofactor">
    <cofactor evidence="2">
        <name>Mn(2+)</name>
        <dbReference type="ChEBI" id="CHEBI:29035"/>
    </cofactor>
</comment>
<evidence type="ECO:0000256" key="14">
    <source>
        <dbReference type="PIRSR" id="PIRSR001461-3"/>
    </source>
</evidence>
<evidence type="ECO:0000313" key="15">
    <source>
        <dbReference type="EMBL" id="KZU93377.1"/>
    </source>
</evidence>
<feature type="binding site" evidence="10 14">
    <location>
        <begin position="141"/>
        <end position="144"/>
    </location>
    <ligand>
        <name>substrate</name>
    </ligand>
</feature>
<dbReference type="PIRSF" id="PIRSF001461">
    <property type="entry name" value="RPE"/>
    <property type="match status" value="1"/>
</dbReference>
<dbReference type="AlphaFoldDB" id="A0A162EN52"/>
<feature type="binding site" evidence="10 13">
    <location>
        <position position="174"/>
    </location>
    <ligand>
        <name>a divalent metal cation</name>
        <dbReference type="ChEBI" id="CHEBI:60240"/>
    </ligand>
</feature>
<comment type="caution">
    <text evidence="10">Lacks conserved residue(s) required for the propagation of feature annotation.</text>
</comment>
<dbReference type="InterPro" id="IPR013785">
    <property type="entry name" value="Aldolase_TIM"/>
</dbReference>
<dbReference type="Pfam" id="PF00834">
    <property type="entry name" value="Ribul_P_3_epim"/>
    <property type="match status" value="1"/>
</dbReference>
<dbReference type="CDD" id="cd00429">
    <property type="entry name" value="RPE"/>
    <property type="match status" value="1"/>
</dbReference>
<evidence type="ECO:0000256" key="1">
    <source>
        <dbReference type="ARBA" id="ARBA00001782"/>
    </source>
</evidence>
<dbReference type="EMBL" id="LUXM01000034">
    <property type="protein sequence ID" value="KZU93377.1"/>
    <property type="molecule type" value="Genomic_DNA"/>
</dbReference>
<evidence type="ECO:0000256" key="3">
    <source>
        <dbReference type="ARBA" id="ARBA00001941"/>
    </source>
</evidence>
<comment type="cofactor">
    <cofactor evidence="10 13">
        <name>a divalent metal cation</name>
        <dbReference type="ChEBI" id="CHEBI:60240"/>
    </cofactor>
    <text evidence="10 13">Binds 1 divalent metal cation per subunit.</text>
</comment>
<keyword evidence="10 11" id="KW-0119">Carbohydrate metabolism</keyword>
<protein>
    <recommendedName>
        <fullName evidence="7 10">Ribulose-phosphate 3-epimerase</fullName>
        <ecNumber evidence="7 10">5.1.3.1</ecNumber>
    </recommendedName>
</protein>
<dbReference type="Proteomes" id="UP000076882">
    <property type="component" value="Unassembled WGS sequence"/>
</dbReference>
<evidence type="ECO:0000256" key="8">
    <source>
        <dbReference type="ARBA" id="ARBA00022723"/>
    </source>
</evidence>